<evidence type="ECO:0000313" key="10">
    <source>
        <dbReference type="EMBL" id="MUP40785.1"/>
    </source>
</evidence>
<dbReference type="InterPro" id="IPR036282">
    <property type="entry name" value="Glutathione-S-Trfase_C_sf"/>
</dbReference>
<evidence type="ECO:0000256" key="3">
    <source>
        <dbReference type="ARBA" id="ARBA00022917"/>
    </source>
</evidence>
<protein>
    <recommendedName>
        <fullName evidence="1">Elongation factor 1-gamma</fullName>
    </recommendedName>
    <alternativeName>
        <fullName evidence="4">eEF-1B gamma</fullName>
    </alternativeName>
</protein>
<organism evidence="10">
    <name type="scientific">Hemiscolopendra marginata</name>
    <dbReference type="NCBI Taxonomy" id="943146"/>
    <lineage>
        <taxon>Eukaryota</taxon>
        <taxon>Metazoa</taxon>
        <taxon>Ecdysozoa</taxon>
        <taxon>Arthropoda</taxon>
        <taxon>Myriapoda</taxon>
        <taxon>Chilopoda</taxon>
        <taxon>Pleurostigmophora</taxon>
        <taxon>Scolopendromorpha</taxon>
        <taxon>Scolopendridae</taxon>
        <taxon>Hemiscolopendra</taxon>
    </lineage>
</organism>
<feature type="region of interest" description="Disordered" evidence="6">
    <location>
        <begin position="231"/>
        <end position="286"/>
    </location>
</feature>
<evidence type="ECO:0000259" key="8">
    <source>
        <dbReference type="PROSITE" id="PS50404"/>
    </source>
</evidence>
<dbReference type="Pfam" id="PF00647">
    <property type="entry name" value="EF1G"/>
    <property type="match status" value="1"/>
</dbReference>
<dbReference type="InterPro" id="IPR040079">
    <property type="entry name" value="Glutathione_S-Trfase"/>
</dbReference>
<dbReference type="Pfam" id="PF02798">
    <property type="entry name" value="GST_N"/>
    <property type="match status" value="1"/>
</dbReference>
<dbReference type="AlphaFoldDB" id="A0A646QIA7"/>
<dbReference type="GO" id="GO:0005737">
    <property type="term" value="C:cytoplasm"/>
    <property type="evidence" value="ECO:0007669"/>
    <property type="project" value="TreeGrafter"/>
</dbReference>
<dbReference type="FunFam" id="3.40.30.10:FF:000233">
    <property type="entry name" value="Elongation factor 1-gamma"/>
    <property type="match status" value="1"/>
</dbReference>
<dbReference type="FunFam" id="1.20.1050.10:FF:000006">
    <property type="entry name" value="Elongation factor 1 gamma"/>
    <property type="match status" value="1"/>
</dbReference>
<dbReference type="SFLD" id="SFLDS00019">
    <property type="entry name" value="Glutathione_Transferase_(cytos"/>
    <property type="match status" value="1"/>
</dbReference>
<dbReference type="SUPFAM" id="SSF47616">
    <property type="entry name" value="GST C-terminal domain-like"/>
    <property type="match status" value="1"/>
</dbReference>
<feature type="domain" description="GST N-terminal" evidence="8">
    <location>
        <begin position="2"/>
        <end position="87"/>
    </location>
</feature>
<dbReference type="InterPro" id="IPR036433">
    <property type="entry name" value="EF1B_G_C_sf"/>
</dbReference>
<evidence type="ECO:0000256" key="2">
    <source>
        <dbReference type="ARBA" id="ARBA00022768"/>
    </source>
</evidence>
<dbReference type="InterPro" id="IPR036249">
    <property type="entry name" value="Thioredoxin-like_sf"/>
</dbReference>
<name>A0A646QIA7_9MYRI</name>
<dbReference type="EMBL" id="GHBY01000608">
    <property type="protein sequence ID" value="MUP40785.1"/>
    <property type="molecule type" value="Transcribed_RNA"/>
</dbReference>
<dbReference type="PANTHER" id="PTHR43986">
    <property type="entry name" value="ELONGATION FACTOR 1-GAMMA"/>
    <property type="match status" value="1"/>
</dbReference>
<proteinExistence type="predicted"/>
<dbReference type="SMART" id="SM01183">
    <property type="entry name" value="EF1G"/>
    <property type="match status" value="1"/>
</dbReference>
<dbReference type="GO" id="GO:0005634">
    <property type="term" value="C:nucleus"/>
    <property type="evidence" value="ECO:0007669"/>
    <property type="project" value="TreeGrafter"/>
</dbReference>
<dbReference type="InterPro" id="IPR010987">
    <property type="entry name" value="Glutathione-S-Trfase_C-like"/>
</dbReference>
<dbReference type="Pfam" id="PF00043">
    <property type="entry name" value="GST_C"/>
    <property type="match status" value="1"/>
</dbReference>
<accession>A0A646QIA7</accession>
<evidence type="ECO:0000256" key="5">
    <source>
        <dbReference type="PROSITE-ProRule" id="PRU00519"/>
    </source>
</evidence>
<dbReference type="GO" id="GO:0003746">
    <property type="term" value="F:translation elongation factor activity"/>
    <property type="evidence" value="ECO:0007669"/>
    <property type="project" value="UniProtKB-UniRule"/>
</dbReference>
<dbReference type="PROSITE" id="PS50040">
    <property type="entry name" value="EF1G_C"/>
    <property type="match status" value="1"/>
</dbReference>
<dbReference type="Gene3D" id="1.20.1050.10">
    <property type="match status" value="1"/>
</dbReference>
<dbReference type="InterPro" id="IPR004045">
    <property type="entry name" value="Glutathione_S-Trfase_N"/>
</dbReference>
<dbReference type="InterPro" id="IPR004046">
    <property type="entry name" value="GST_C"/>
</dbReference>
<dbReference type="InterPro" id="IPR050802">
    <property type="entry name" value="EF-GSTs"/>
</dbReference>
<evidence type="ECO:0000259" key="9">
    <source>
        <dbReference type="PROSITE" id="PS50405"/>
    </source>
</evidence>
<evidence type="ECO:0000256" key="1">
    <source>
        <dbReference type="ARBA" id="ARBA00022218"/>
    </source>
</evidence>
<dbReference type="SUPFAM" id="SSF89942">
    <property type="entry name" value="eEF1-gamma domain"/>
    <property type="match status" value="1"/>
</dbReference>
<keyword evidence="3 5" id="KW-0648">Protein biosynthesis</keyword>
<keyword evidence="2 5" id="KW-0251">Elongation factor</keyword>
<dbReference type="CDD" id="cd03044">
    <property type="entry name" value="GST_N_EF1Bgamma"/>
    <property type="match status" value="1"/>
</dbReference>
<dbReference type="PROSITE" id="PS50404">
    <property type="entry name" value="GST_NTER"/>
    <property type="match status" value="1"/>
</dbReference>
<evidence type="ECO:0000259" key="7">
    <source>
        <dbReference type="PROSITE" id="PS50040"/>
    </source>
</evidence>
<dbReference type="PROSITE" id="PS50405">
    <property type="entry name" value="GST_CTER"/>
    <property type="match status" value="1"/>
</dbReference>
<dbReference type="InterPro" id="IPR001662">
    <property type="entry name" value="EF1B_G_C"/>
</dbReference>
<evidence type="ECO:0000256" key="6">
    <source>
        <dbReference type="SAM" id="MobiDB-lite"/>
    </source>
</evidence>
<reference evidence="10" key="1">
    <citation type="submission" date="2018-11" db="EMBL/GenBank/DDBJ databases">
        <title>Venom-gland transcriptomics and venom proteomics of the Florida green centipede (Hemiscolopendra marginata) reveal sex-based variation in a centipede venom.</title>
        <authorList>
            <person name="Nystrom G.S."/>
            <person name="Ward M.J."/>
            <person name="Ellsworth S.A."/>
            <person name="Rokyta D.R."/>
        </authorList>
    </citation>
    <scope>NUCLEOTIDE SEQUENCE</scope>
    <source>
        <tissue evidence="10">Venom gland</tissue>
    </source>
</reference>
<dbReference type="FunFam" id="3.30.70.1010:FF:000001">
    <property type="entry name" value="Elongation factor 1-gamma 1"/>
    <property type="match status" value="1"/>
</dbReference>
<dbReference type="SFLD" id="SFLDG00358">
    <property type="entry name" value="Main_(cytGST)"/>
    <property type="match status" value="1"/>
</dbReference>
<dbReference type="Gene3D" id="3.30.70.1010">
    <property type="entry name" value="Translation elongation factor EF1B, gamma chain, conserved domain"/>
    <property type="match status" value="1"/>
</dbReference>
<dbReference type="CDD" id="cd03181">
    <property type="entry name" value="GST_C_EF1Bgamma_like"/>
    <property type="match status" value="1"/>
</dbReference>
<feature type="domain" description="GST C-terminal" evidence="9">
    <location>
        <begin position="88"/>
        <end position="216"/>
    </location>
</feature>
<dbReference type="SUPFAM" id="SSF52833">
    <property type="entry name" value="Thioredoxin-like"/>
    <property type="match status" value="1"/>
</dbReference>
<evidence type="ECO:0000256" key="4">
    <source>
        <dbReference type="ARBA" id="ARBA00030426"/>
    </source>
</evidence>
<feature type="domain" description="EF-1-gamma C-terminal" evidence="7">
    <location>
        <begin position="279"/>
        <end position="437"/>
    </location>
</feature>
<dbReference type="Gene3D" id="3.40.30.10">
    <property type="entry name" value="Glutaredoxin"/>
    <property type="match status" value="1"/>
</dbReference>
<feature type="compositionally biased region" description="Basic and acidic residues" evidence="6">
    <location>
        <begin position="231"/>
        <end position="263"/>
    </location>
</feature>
<sequence length="437" mass="50763">MATGTLYTYAGNFRAFKILIAAQYSGMKIRTLSESPNFIFGQTNKTDGFIRKFPLGKVPALETSDGNFIFESNAIAYYVGNEQLRGCNTLDQSLILQWINFADNEILPAACTWIFPCLGIMQYNKQATERAKDEIKKSLKILDEHLKVCTFLVGERISQADISVCCTLLHLYQHVMEPLFREPYTNVNRWFTTLINQPQFNAVIGEFKLCEKMAQFDAKKYAEFQGKCNKEGSKDKKAEKSEKKEKQPKQEKVKENKPKKSEEKDIEDDLNEFEPASKPKDPFESYPKGSFNMDEFKRVYSNEAEIVSVPYFWEKFDKENYSIWYCDYKYPEDLTKVFMSCNLITGMFQRLEKMKKNAFGSVILFGEDNNSTISGIWAWRGHDLAFKLSSDWQVDYESYSWKKLDPDNEETKKLVNEYLSWNGDFGGKKFNQGKIFK</sequence>
<dbReference type="PANTHER" id="PTHR43986:SF1">
    <property type="entry name" value="ELONGATION FACTOR 1-GAMMA"/>
    <property type="match status" value="1"/>
</dbReference>